<keyword evidence="3" id="KW-0521">NADP</keyword>
<dbReference type="PRINTS" id="PR00081">
    <property type="entry name" value="GDHRDH"/>
</dbReference>
<evidence type="ECO:0000313" key="6">
    <source>
        <dbReference type="Proteomes" id="UP001524587"/>
    </source>
</evidence>
<dbReference type="Pfam" id="PF00106">
    <property type="entry name" value="adh_short"/>
    <property type="match status" value="1"/>
</dbReference>
<dbReference type="InterPro" id="IPR036291">
    <property type="entry name" value="NAD(P)-bd_dom_sf"/>
</dbReference>
<comment type="caution">
    <text evidence="5">The sequence shown here is derived from an EMBL/GenBank/DDBJ whole genome shotgun (WGS) entry which is preliminary data.</text>
</comment>
<dbReference type="PROSITE" id="PS00061">
    <property type="entry name" value="ADH_SHORT"/>
    <property type="match status" value="1"/>
</dbReference>
<dbReference type="PANTHER" id="PTHR44085:SF2">
    <property type="entry name" value="SEPIAPTERIN REDUCTASE"/>
    <property type="match status" value="1"/>
</dbReference>
<keyword evidence="6" id="KW-1185">Reference proteome</keyword>
<gene>
    <name evidence="5" type="ORF">NFI95_06690</name>
</gene>
<organism evidence="5 6">
    <name type="scientific">Endosaccharibacter trunci</name>
    <dbReference type="NCBI Taxonomy" id="2812733"/>
    <lineage>
        <taxon>Bacteria</taxon>
        <taxon>Pseudomonadati</taxon>
        <taxon>Pseudomonadota</taxon>
        <taxon>Alphaproteobacteria</taxon>
        <taxon>Acetobacterales</taxon>
        <taxon>Acetobacteraceae</taxon>
        <taxon>Endosaccharibacter</taxon>
    </lineage>
</organism>
<proteinExistence type="predicted"/>
<dbReference type="Proteomes" id="UP001524587">
    <property type="component" value="Unassembled WGS sequence"/>
</dbReference>
<keyword evidence="4" id="KW-0560">Oxidoreductase</keyword>
<dbReference type="Gene3D" id="3.40.50.720">
    <property type="entry name" value="NAD(P)-binding Rossmann-like Domain"/>
    <property type="match status" value="1"/>
</dbReference>
<dbReference type="RefSeq" id="WP_422863593.1">
    <property type="nucleotide sequence ID" value="NZ_JAMSKV010000004.1"/>
</dbReference>
<evidence type="ECO:0000256" key="3">
    <source>
        <dbReference type="ARBA" id="ARBA00022857"/>
    </source>
</evidence>
<dbReference type="SUPFAM" id="SSF51735">
    <property type="entry name" value="NAD(P)-binding Rossmann-fold domains"/>
    <property type="match status" value="1"/>
</dbReference>
<evidence type="ECO:0000256" key="2">
    <source>
        <dbReference type="ARBA" id="ARBA00022490"/>
    </source>
</evidence>
<sequence>MLAVITGGSRGLGAAFVQALLARGDTVVAAARGVAPVDHARLHWRSVDLSDPALAGSWIEEALSGLPPFARASLILNAGMIDPLGPVSALSADALETHFRLNLTGPMLSTAAFLRATEDWGADRRVMGISSGAGRRGVPHWSAYCAAKAGLDGFIRALASESDVRAVSMAPGLVDTAMQEVVRTVDTPTRSRFQDAHATGGLASPDSVAARLVAYLDSEAFGARTLDDIRELEPPQA</sequence>
<evidence type="ECO:0000256" key="1">
    <source>
        <dbReference type="ARBA" id="ARBA00004496"/>
    </source>
</evidence>
<dbReference type="InterPro" id="IPR002347">
    <property type="entry name" value="SDR_fam"/>
</dbReference>
<accession>A0ABT1W5I2</accession>
<evidence type="ECO:0000256" key="4">
    <source>
        <dbReference type="ARBA" id="ARBA00023002"/>
    </source>
</evidence>
<name>A0ABT1W5I2_9PROT</name>
<dbReference type="InterPro" id="IPR020904">
    <property type="entry name" value="Sc_DH/Rdtase_CS"/>
</dbReference>
<keyword evidence="2" id="KW-0963">Cytoplasm</keyword>
<reference evidence="5 6" key="1">
    <citation type="submission" date="2022-06" db="EMBL/GenBank/DDBJ databases">
        <title>Endosaccharibacter gen. nov., sp. nov., endophytic bacteria isolated from sugarcane.</title>
        <authorList>
            <person name="Pitiwittayakul N."/>
            <person name="Yukphan P."/>
            <person name="Charoenyingcharoen P."/>
            <person name="Tanasupawat S."/>
        </authorList>
    </citation>
    <scope>NUCLEOTIDE SEQUENCE [LARGE SCALE GENOMIC DNA]</scope>
    <source>
        <strain evidence="5 6">KSS8</strain>
    </source>
</reference>
<dbReference type="PANTHER" id="PTHR44085">
    <property type="entry name" value="SEPIAPTERIN REDUCTASE"/>
    <property type="match status" value="1"/>
</dbReference>
<evidence type="ECO:0000313" key="5">
    <source>
        <dbReference type="EMBL" id="MCQ8278134.1"/>
    </source>
</evidence>
<comment type="subcellular location">
    <subcellularLocation>
        <location evidence="1">Cytoplasm</location>
    </subcellularLocation>
</comment>
<dbReference type="EMBL" id="JAMSKV010000004">
    <property type="protein sequence ID" value="MCQ8278134.1"/>
    <property type="molecule type" value="Genomic_DNA"/>
</dbReference>
<protein>
    <submittedName>
        <fullName evidence="5">SDR family NAD(P)-dependent oxidoreductase</fullName>
    </submittedName>
</protein>
<dbReference type="InterPro" id="IPR051721">
    <property type="entry name" value="Biopterin_syn/organic_redct"/>
</dbReference>